<dbReference type="Proteomes" id="UP001497512">
    <property type="component" value="Chromosome 12"/>
</dbReference>
<evidence type="ECO:0000256" key="2">
    <source>
        <dbReference type="ARBA" id="ARBA00005712"/>
    </source>
</evidence>
<dbReference type="HAMAP" id="MF_00530">
    <property type="entry name" value="ATP_synth_epsil_bac"/>
    <property type="match status" value="1"/>
</dbReference>
<evidence type="ECO:0000256" key="5">
    <source>
        <dbReference type="ARBA" id="ARBA00022792"/>
    </source>
</evidence>
<keyword evidence="3" id="KW-0813">Transport</keyword>
<keyword evidence="12" id="KW-1185">Reference proteome</keyword>
<evidence type="ECO:0000313" key="12">
    <source>
        <dbReference type="Proteomes" id="UP001497512"/>
    </source>
</evidence>
<gene>
    <name evidence="11" type="ORF">CSSPTR1EN2_LOCUS4636</name>
</gene>
<dbReference type="NCBIfam" id="TIGR01216">
    <property type="entry name" value="ATP_synt_epsi"/>
    <property type="match status" value="1"/>
</dbReference>
<keyword evidence="4" id="KW-0375">Hydrogen ion transport</keyword>
<accession>A0ABP0TKE3</accession>
<dbReference type="InterPro" id="IPR001469">
    <property type="entry name" value="ATP_synth_F1_dsu/esu"/>
</dbReference>
<evidence type="ECO:0000256" key="8">
    <source>
        <dbReference type="ARBA" id="ARBA00023128"/>
    </source>
</evidence>
<dbReference type="PANTHER" id="PTHR13822">
    <property type="entry name" value="ATP SYNTHASE DELTA/EPSILON CHAIN"/>
    <property type="match status" value="1"/>
</dbReference>
<evidence type="ECO:0000256" key="6">
    <source>
        <dbReference type="ARBA" id="ARBA00022946"/>
    </source>
</evidence>
<dbReference type="EMBL" id="OZ019904">
    <property type="protein sequence ID" value="CAK9198837.1"/>
    <property type="molecule type" value="Genomic_DNA"/>
</dbReference>
<evidence type="ECO:0000256" key="7">
    <source>
        <dbReference type="ARBA" id="ARBA00023065"/>
    </source>
</evidence>
<dbReference type="SUPFAM" id="SSF51344">
    <property type="entry name" value="Epsilon subunit of F1F0-ATP synthase N-terminal domain"/>
    <property type="match status" value="1"/>
</dbReference>
<keyword evidence="8" id="KW-0496">Mitochondrion</keyword>
<organism evidence="11 12">
    <name type="scientific">Sphagnum troendelagicum</name>
    <dbReference type="NCBI Taxonomy" id="128251"/>
    <lineage>
        <taxon>Eukaryota</taxon>
        <taxon>Viridiplantae</taxon>
        <taxon>Streptophyta</taxon>
        <taxon>Embryophyta</taxon>
        <taxon>Bryophyta</taxon>
        <taxon>Sphagnophytina</taxon>
        <taxon>Sphagnopsida</taxon>
        <taxon>Sphagnales</taxon>
        <taxon>Sphagnaceae</taxon>
        <taxon>Sphagnum</taxon>
    </lineage>
</organism>
<dbReference type="Gene3D" id="1.20.5.440">
    <property type="entry name" value="ATP synthase delta/epsilon subunit, C-terminal domain"/>
    <property type="match status" value="1"/>
</dbReference>
<name>A0ABP0TKE3_9BRYO</name>
<evidence type="ECO:0000256" key="1">
    <source>
        <dbReference type="ARBA" id="ARBA00004273"/>
    </source>
</evidence>
<dbReference type="CDD" id="cd12152">
    <property type="entry name" value="F1-ATPase_delta"/>
    <property type="match status" value="1"/>
</dbReference>
<keyword evidence="5" id="KW-0999">Mitochondrion inner membrane</keyword>
<feature type="domain" description="ATP synthase F1 complex delta/epsilon subunit N-terminal" evidence="10">
    <location>
        <begin position="67"/>
        <end position="138"/>
    </location>
</feature>
<evidence type="ECO:0000256" key="9">
    <source>
        <dbReference type="ARBA" id="ARBA00023136"/>
    </source>
</evidence>
<comment type="similarity">
    <text evidence="2">Belongs to the ATPase epsilon chain family.</text>
</comment>
<dbReference type="PANTHER" id="PTHR13822:SF7">
    <property type="entry name" value="ATP SYNTHASE SUBUNIT DELTA, MITOCHONDRIAL"/>
    <property type="match status" value="1"/>
</dbReference>
<dbReference type="InterPro" id="IPR020546">
    <property type="entry name" value="ATP_synth_F1_dsu/esu_N"/>
</dbReference>
<keyword evidence="6" id="KW-0809">Transit peptide</keyword>
<keyword evidence="7" id="KW-0406">Ion transport</keyword>
<evidence type="ECO:0000256" key="3">
    <source>
        <dbReference type="ARBA" id="ARBA00022448"/>
    </source>
</evidence>
<dbReference type="Pfam" id="PF02823">
    <property type="entry name" value="ATP-synt_DE_N"/>
    <property type="match status" value="1"/>
</dbReference>
<evidence type="ECO:0000313" key="11">
    <source>
        <dbReference type="EMBL" id="CAK9198837.1"/>
    </source>
</evidence>
<evidence type="ECO:0000256" key="4">
    <source>
        <dbReference type="ARBA" id="ARBA00022781"/>
    </source>
</evidence>
<sequence>MFSRSFAEAAATSSSEKQEKVFGEAQVTEKFKADWKTIAPNFDMPKFPSNFMEVRPPVPSTIPAKLTVNFVLPSQYEIKAKQVDYVIVPATSGQMGVLPGHVPTIAELKPGILSVHDGTDVKQYFVSSGFAFVHANSVADIVAIEAVPLDRFDPDEIRRGVQEYTQKMNSAKDDLEKAEAQIGVEVHSALQYALGIA</sequence>
<dbReference type="Gene3D" id="2.60.15.10">
    <property type="entry name" value="F0F1 ATP synthase delta/epsilon subunit, N-terminal"/>
    <property type="match status" value="1"/>
</dbReference>
<keyword evidence="9" id="KW-0472">Membrane</keyword>
<evidence type="ECO:0000259" key="10">
    <source>
        <dbReference type="Pfam" id="PF02823"/>
    </source>
</evidence>
<proteinExistence type="inferred from homology"/>
<dbReference type="InterPro" id="IPR036771">
    <property type="entry name" value="ATPsynth_dsu/esu_N"/>
</dbReference>
<reference evidence="11" key="1">
    <citation type="submission" date="2024-02" db="EMBL/GenBank/DDBJ databases">
        <authorList>
            <consortium name="ELIXIR-Norway"/>
            <consortium name="Elixir Norway"/>
        </authorList>
    </citation>
    <scope>NUCLEOTIDE SEQUENCE</scope>
</reference>
<comment type="subcellular location">
    <subcellularLocation>
        <location evidence="1">Mitochondrion inner membrane</location>
    </subcellularLocation>
</comment>
<protein>
    <recommendedName>
        <fullName evidence="10">ATP synthase F1 complex delta/epsilon subunit N-terminal domain-containing protein</fullName>
    </recommendedName>
</protein>